<dbReference type="Gene3D" id="2.60.120.290">
    <property type="entry name" value="Spermadhesin, CUB domain"/>
    <property type="match status" value="2"/>
</dbReference>
<reference evidence="4" key="1">
    <citation type="journal article" date="2020" name="J Insects Food Feed">
        <title>The yellow mealworm (Tenebrio molitor) genome: a resource for the emerging insects as food and feed industry.</title>
        <authorList>
            <person name="Eriksson T."/>
            <person name="Andere A."/>
            <person name="Kelstrup H."/>
            <person name="Emery V."/>
            <person name="Picard C."/>
        </authorList>
    </citation>
    <scope>NUCLEOTIDE SEQUENCE</scope>
    <source>
        <strain evidence="4">Stoneville</strain>
        <tissue evidence="4">Whole head</tissue>
    </source>
</reference>
<evidence type="ECO:0000313" key="4">
    <source>
        <dbReference type="EMBL" id="KAH0810693.1"/>
    </source>
</evidence>
<comment type="caution">
    <text evidence="2">Lacks conserved residue(s) required for the propagation of feature annotation.</text>
</comment>
<dbReference type="SUPFAM" id="SSF49854">
    <property type="entry name" value="Spermadhesin, CUB domain"/>
    <property type="match status" value="2"/>
</dbReference>
<dbReference type="Pfam" id="PF00431">
    <property type="entry name" value="CUB"/>
    <property type="match status" value="1"/>
</dbReference>
<dbReference type="PROSITE" id="PS01180">
    <property type="entry name" value="CUB"/>
    <property type="match status" value="1"/>
</dbReference>
<reference evidence="4" key="2">
    <citation type="submission" date="2021-08" db="EMBL/GenBank/DDBJ databases">
        <authorList>
            <person name="Eriksson T."/>
        </authorList>
    </citation>
    <scope>NUCLEOTIDE SEQUENCE</scope>
    <source>
        <strain evidence="4">Stoneville</strain>
        <tissue evidence="4">Whole head</tissue>
    </source>
</reference>
<keyword evidence="1" id="KW-1015">Disulfide bond</keyword>
<dbReference type="InterPro" id="IPR035914">
    <property type="entry name" value="Sperma_CUB_dom_sf"/>
</dbReference>
<sequence length="385" mass="40820">MKTVGVVVIILITGYFLPSLSQLTNFRLAKFWPVGLVRFPNDVCNSLEGYMGTCYTRRQCNDLGGLGSGSCANGIGQCCIFQGSCGGNSSFNNTYFINPGYPNTISNSSSCTFTIKKCNPGICQVRLDFLNLNLAQPDGNGNCVTDSLVVSGSASNVPIICGENSGQHIYVNFNGDSDIILMISTGVLASYARSWNIKITQLACDCPSLAPTGCLMYYTDLSGTVNSFNYGTTLSGALVTNPMNMTRPGTRQLANENYGVCVQMQPGYCSIQWSQGPDSTSFTVSNDTALTEASSVGLPGNSVIGTMCDTDFVVIPNPYYPNGTAVGADRFCGNQFPTVTTSSKPFVLTVVTDGDDMSDVANRGFSLNYQQLPCGGAAAGMMLLP</sequence>
<protein>
    <recommendedName>
        <fullName evidence="3">CUB domain-containing protein</fullName>
    </recommendedName>
</protein>
<feature type="domain" description="CUB" evidence="3">
    <location>
        <begin position="85"/>
        <end position="202"/>
    </location>
</feature>
<proteinExistence type="predicted"/>
<dbReference type="Proteomes" id="UP000719412">
    <property type="component" value="Unassembled WGS sequence"/>
</dbReference>
<dbReference type="AlphaFoldDB" id="A0A8J6HBG6"/>
<gene>
    <name evidence="4" type="ORF">GEV33_012103</name>
</gene>
<keyword evidence="5" id="KW-1185">Reference proteome</keyword>
<dbReference type="CDD" id="cd00041">
    <property type="entry name" value="CUB"/>
    <property type="match status" value="1"/>
</dbReference>
<dbReference type="InterPro" id="IPR058698">
    <property type="entry name" value="CUB_metazoa"/>
</dbReference>
<dbReference type="PANTHER" id="PTHR33236:SF5">
    <property type="entry name" value="CUB DOMAIN-CONTAINING PROTEIN"/>
    <property type="match status" value="1"/>
</dbReference>
<evidence type="ECO:0000256" key="1">
    <source>
        <dbReference type="ARBA" id="ARBA00023157"/>
    </source>
</evidence>
<comment type="caution">
    <text evidence="4">The sequence shown here is derived from an EMBL/GenBank/DDBJ whole genome shotgun (WGS) entry which is preliminary data.</text>
</comment>
<organism evidence="4 5">
    <name type="scientific">Tenebrio molitor</name>
    <name type="common">Yellow mealworm beetle</name>
    <dbReference type="NCBI Taxonomy" id="7067"/>
    <lineage>
        <taxon>Eukaryota</taxon>
        <taxon>Metazoa</taxon>
        <taxon>Ecdysozoa</taxon>
        <taxon>Arthropoda</taxon>
        <taxon>Hexapoda</taxon>
        <taxon>Insecta</taxon>
        <taxon>Pterygota</taxon>
        <taxon>Neoptera</taxon>
        <taxon>Endopterygota</taxon>
        <taxon>Coleoptera</taxon>
        <taxon>Polyphaga</taxon>
        <taxon>Cucujiformia</taxon>
        <taxon>Tenebrionidae</taxon>
        <taxon>Tenebrio</taxon>
    </lineage>
</organism>
<accession>A0A8J6HBG6</accession>
<dbReference type="EMBL" id="JABDTM020027331">
    <property type="protein sequence ID" value="KAH0810693.1"/>
    <property type="molecule type" value="Genomic_DNA"/>
</dbReference>
<dbReference type="Pfam" id="PF26080">
    <property type="entry name" value="CUB_animal"/>
    <property type="match status" value="1"/>
</dbReference>
<dbReference type="PANTHER" id="PTHR33236">
    <property type="entry name" value="INTRAFLAGELLAR TRANSPORT PROTEIN 122 FAMILY PROTEIN-RELATED"/>
    <property type="match status" value="1"/>
</dbReference>
<evidence type="ECO:0000313" key="5">
    <source>
        <dbReference type="Proteomes" id="UP000719412"/>
    </source>
</evidence>
<dbReference type="InterPro" id="IPR000859">
    <property type="entry name" value="CUB_dom"/>
</dbReference>
<name>A0A8J6HBG6_TENMO</name>
<evidence type="ECO:0000259" key="3">
    <source>
        <dbReference type="PROSITE" id="PS01180"/>
    </source>
</evidence>
<evidence type="ECO:0000256" key="2">
    <source>
        <dbReference type="PROSITE-ProRule" id="PRU00059"/>
    </source>
</evidence>